<keyword evidence="1" id="KW-0862">Zinc</keyword>
<dbReference type="GO" id="GO:0045892">
    <property type="term" value="P:negative regulation of DNA-templated transcription"/>
    <property type="evidence" value="ECO:0007669"/>
    <property type="project" value="TreeGrafter"/>
</dbReference>
<keyword evidence="1" id="KW-0479">Metal-binding</keyword>
<dbReference type="GO" id="GO:0000976">
    <property type="term" value="F:transcription cis-regulatory region binding"/>
    <property type="evidence" value="ECO:0007669"/>
    <property type="project" value="TreeGrafter"/>
</dbReference>
<dbReference type="InterPro" id="IPR036390">
    <property type="entry name" value="WH_DNA-bd_sf"/>
</dbReference>
<dbReference type="EMBL" id="RDOJ01000007">
    <property type="protein sequence ID" value="RLZ10497.1"/>
    <property type="molecule type" value="Genomic_DNA"/>
</dbReference>
<protein>
    <submittedName>
        <fullName evidence="2">Transcriptional repressor</fullName>
    </submittedName>
</protein>
<feature type="binding site" evidence="1">
    <location>
        <position position="100"/>
    </location>
    <ligand>
        <name>Zn(2+)</name>
        <dbReference type="ChEBI" id="CHEBI:29105"/>
    </ligand>
</feature>
<feature type="binding site" evidence="1">
    <location>
        <position position="136"/>
    </location>
    <ligand>
        <name>Zn(2+)</name>
        <dbReference type="ChEBI" id="CHEBI:29105"/>
    </ligand>
</feature>
<evidence type="ECO:0000256" key="1">
    <source>
        <dbReference type="PIRSR" id="PIRSR602481-1"/>
    </source>
</evidence>
<dbReference type="Pfam" id="PF01475">
    <property type="entry name" value="FUR"/>
    <property type="match status" value="1"/>
</dbReference>
<dbReference type="PANTHER" id="PTHR33202">
    <property type="entry name" value="ZINC UPTAKE REGULATION PROTEIN"/>
    <property type="match status" value="1"/>
</dbReference>
<dbReference type="GO" id="GO:0008270">
    <property type="term" value="F:zinc ion binding"/>
    <property type="evidence" value="ECO:0007669"/>
    <property type="project" value="TreeGrafter"/>
</dbReference>
<evidence type="ECO:0000313" key="2">
    <source>
        <dbReference type="EMBL" id="RLZ10497.1"/>
    </source>
</evidence>
<comment type="caution">
    <text evidence="2">The sequence shown here is derived from an EMBL/GenBank/DDBJ whole genome shotgun (WGS) entry which is preliminary data.</text>
</comment>
<dbReference type="AlphaFoldDB" id="A0A3L9MBC1"/>
<accession>A0A3L9MBC1</accession>
<dbReference type="InterPro" id="IPR002481">
    <property type="entry name" value="FUR"/>
</dbReference>
<sequence length="139" mass="15959">MEIQNLTQRLTERKINPTAMRILVLDQLLHSDVAMSLMDLEIVLDSADRVTIYRTLKKFEEKNLVHTIEDGTGSIKYAICESNCQCTTDFTHAHFHCTTCEQTFCLRNIHLPEIKLPKNFQAEQSSFILKGTCDHCSVK</sequence>
<gene>
    <name evidence="2" type="ORF">EAH69_06825</name>
</gene>
<dbReference type="SUPFAM" id="SSF46785">
    <property type="entry name" value="Winged helix' DNA-binding domain"/>
    <property type="match status" value="1"/>
</dbReference>
<dbReference type="GO" id="GO:1900376">
    <property type="term" value="P:regulation of secondary metabolite biosynthetic process"/>
    <property type="evidence" value="ECO:0007669"/>
    <property type="project" value="TreeGrafter"/>
</dbReference>
<proteinExistence type="predicted"/>
<evidence type="ECO:0000313" key="3">
    <source>
        <dbReference type="Proteomes" id="UP000275348"/>
    </source>
</evidence>
<reference evidence="2 3" key="1">
    <citation type="submission" date="2018-10" db="EMBL/GenBank/DDBJ databases">
        <authorList>
            <person name="Chen X."/>
        </authorList>
    </citation>
    <scope>NUCLEOTIDE SEQUENCE [LARGE SCALE GENOMIC DNA]</scope>
    <source>
        <strain evidence="2 3">YIM 102668</strain>
    </source>
</reference>
<feature type="binding site" evidence="1">
    <location>
        <position position="133"/>
    </location>
    <ligand>
        <name>Zn(2+)</name>
        <dbReference type="ChEBI" id="CHEBI:29105"/>
    </ligand>
</feature>
<comment type="cofactor">
    <cofactor evidence="1">
        <name>Zn(2+)</name>
        <dbReference type="ChEBI" id="CHEBI:29105"/>
    </cofactor>
    <text evidence="1">Binds 1 zinc ion per subunit.</text>
</comment>
<dbReference type="OrthoDB" id="594893at2"/>
<dbReference type="Gene3D" id="1.10.10.10">
    <property type="entry name" value="Winged helix-like DNA-binding domain superfamily/Winged helix DNA-binding domain"/>
    <property type="match status" value="1"/>
</dbReference>
<name>A0A3L9MBC1_9FLAO</name>
<feature type="binding site" evidence="1">
    <location>
        <position position="97"/>
    </location>
    <ligand>
        <name>Zn(2+)</name>
        <dbReference type="ChEBI" id="CHEBI:29105"/>
    </ligand>
</feature>
<dbReference type="InterPro" id="IPR036388">
    <property type="entry name" value="WH-like_DNA-bd_sf"/>
</dbReference>
<dbReference type="GO" id="GO:0003700">
    <property type="term" value="F:DNA-binding transcription factor activity"/>
    <property type="evidence" value="ECO:0007669"/>
    <property type="project" value="InterPro"/>
</dbReference>
<organism evidence="2 3">
    <name type="scientific">Faecalibacter macacae</name>
    <dbReference type="NCBI Taxonomy" id="1859289"/>
    <lineage>
        <taxon>Bacteria</taxon>
        <taxon>Pseudomonadati</taxon>
        <taxon>Bacteroidota</taxon>
        <taxon>Flavobacteriia</taxon>
        <taxon>Flavobacteriales</taxon>
        <taxon>Weeksellaceae</taxon>
        <taxon>Faecalibacter</taxon>
    </lineage>
</organism>
<dbReference type="RefSeq" id="WP_121934443.1">
    <property type="nucleotide sequence ID" value="NZ_RDOJ01000007.1"/>
</dbReference>
<keyword evidence="3" id="KW-1185">Reference proteome</keyword>
<dbReference type="PANTHER" id="PTHR33202:SF22">
    <property type="entry name" value="HYDROGEN PEROXIDE SENSITIVE REPRESSOR"/>
    <property type="match status" value="1"/>
</dbReference>
<dbReference type="Proteomes" id="UP000275348">
    <property type="component" value="Unassembled WGS sequence"/>
</dbReference>